<keyword evidence="3" id="KW-1185">Reference proteome</keyword>
<dbReference type="RefSeq" id="WP_248827203.1">
    <property type="nucleotide sequence ID" value="NZ_JALKFT010000112.1"/>
</dbReference>
<protein>
    <submittedName>
        <fullName evidence="2">Winged helix-turn-helix domain-containing protein</fullName>
    </submittedName>
</protein>
<evidence type="ECO:0000313" key="2">
    <source>
        <dbReference type="EMBL" id="MCK9879160.1"/>
    </source>
</evidence>
<dbReference type="EMBL" id="JALKFT010000112">
    <property type="protein sequence ID" value="MCK9879160.1"/>
    <property type="molecule type" value="Genomic_DNA"/>
</dbReference>
<reference evidence="2 3" key="1">
    <citation type="submission" date="2022-04" db="EMBL/GenBank/DDBJ databases">
        <title>Genome diversity in the genus Frankia.</title>
        <authorList>
            <person name="Carlos-Shanley C."/>
            <person name="Hahn D."/>
        </authorList>
    </citation>
    <scope>NUCLEOTIDE SEQUENCE [LARGE SCALE GENOMIC DNA]</scope>
    <source>
        <strain evidence="2 3">Ag45/Mut15</strain>
    </source>
</reference>
<evidence type="ECO:0000259" key="1">
    <source>
        <dbReference type="Pfam" id="PF13592"/>
    </source>
</evidence>
<dbReference type="Pfam" id="PF13592">
    <property type="entry name" value="HTH_33"/>
    <property type="match status" value="1"/>
</dbReference>
<proteinExistence type="predicted"/>
<dbReference type="InterPro" id="IPR025959">
    <property type="entry name" value="Winged_HTH_dom"/>
</dbReference>
<gene>
    <name evidence="2" type="ORF">MXD59_25985</name>
</gene>
<dbReference type="InterPro" id="IPR009057">
    <property type="entry name" value="Homeodomain-like_sf"/>
</dbReference>
<dbReference type="Pfam" id="PF13384">
    <property type="entry name" value="HTH_23"/>
    <property type="match status" value="1"/>
</dbReference>
<name>A0ABT0K5T7_9ACTN</name>
<dbReference type="Proteomes" id="UP001201873">
    <property type="component" value="Unassembled WGS sequence"/>
</dbReference>
<evidence type="ECO:0000313" key="3">
    <source>
        <dbReference type="Proteomes" id="UP001201873"/>
    </source>
</evidence>
<sequence length="161" mass="18798">MRYATGGGLTAEDRDRRERVRREAADLFERGALNREVAAGLRVSERSVERWRRRWRDGGVAALRSRGPTSRCRLEEEQLRALEAVLERGPVASGWVDQRWTLARIRELIIRMFGVEYTLAGVWLLLDRRGWSCQVPVRRAVERDEGAVGVWREQVWERARK</sequence>
<accession>A0ABT0K5T7</accession>
<comment type="caution">
    <text evidence="2">The sequence shown here is derived from an EMBL/GenBank/DDBJ whole genome shotgun (WGS) entry which is preliminary data.</text>
</comment>
<dbReference type="SUPFAM" id="SSF46689">
    <property type="entry name" value="Homeodomain-like"/>
    <property type="match status" value="1"/>
</dbReference>
<feature type="domain" description="Winged helix-turn helix" evidence="1">
    <location>
        <begin position="97"/>
        <end position="154"/>
    </location>
</feature>
<organism evidence="2 3">
    <name type="scientific">Frankia umida</name>
    <dbReference type="NCBI Taxonomy" id="573489"/>
    <lineage>
        <taxon>Bacteria</taxon>
        <taxon>Bacillati</taxon>
        <taxon>Actinomycetota</taxon>
        <taxon>Actinomycetes</taxon>
        <taxon>Frankiales</taxon>
        <taxon>Frankiaceae</taxon>
        <taxon>Frankia</taxon>
    </lineage>
</organism>